<gene>
    <name evidence="2" type="ORF">ALC60_14491</name>
</gene>
<feature type="domain" description="Reverse transcriptase/retrotransposon-derived protein RNase H-like" evidence="1">
    <location>
        <begin position="29"/>
        <end position="68"/>
    </location>
</feature>
<name>A0A151WF91_9HYME</name>
<sequence>MINHSVTQVRVINGLVCEFPALLDYLLSFTDASAVAIAAILLQRQDSGSLAPVAYYSQATNEAESKYH</sequence>
<keyword evidence="3" id="KW-1185">Reference proteome</keyword>
<proteinExistence type="predicted"/>
<dbReference type="SUPFAM" id="SSF56672">
    <property type="entry name" value="DNA/RNA polymerases"/>
    <property type="match status" value="1"/>
</dbReference>
<dbReference type="AlphaFoldDB" id="A0A151WF91"/>
<evidence type="ECO:0000313" key="2">
    <source>
        <dbReference type="EMBL" id="KYQ46510.1"/>
    </source>
</evidence>
<dbReference type="Pfam" id="PF17919">
    <property type="entry name" value="RT_RNaseH_2"/>
    <property type="match status" value="1"/>
</dbReference>
<dbReference type="Proteomes" id="UP000075809">
    <property type="component" value="Unassembled WGS sequence"/>
</dbReference>
<dbReference type="InterPro" id="IPR041577">
    <property type="entry name" value="RT_RNaseH_2"/>
</dbReference>
<dbReference type="EMBL" id="KQ983221">
    <property type="protein sequence ID" value="KYQ46510.1"/>
    <property type="molecule type" value="Genomic_DNA"/>
</dbReference>
<reference evidence="2 3" key="1">
    <citation type="submission" date="2015-09" db="EMBL/GenBank/DDBJ databases">
        <title>Trachymyrmex zeteki WGS genome.</title>
        <authorList>
            <person name="Nygaard S."/>
            <person name="Hu H."/>
            <person name="Boomsma J."/>
            <person name="Zhang G."/>
        </authorList>
    </citation>
    <scope>NUCLEOTIDE SEQUENCE [LARGE SCALE GENOMIC DNA]</scope>
    <source>
        <strain evidence="2">Tzet28-1</strain>
        <tissue evidence="2">Whole body</tissue>
    </source>
</reference>
<protein>
    <recommendedName>
        <fullName evidence="1">Reverse transcriptase/retrotransposon-derived protein RNase H-like domain-containing protein</fullName>
    </recommendedName>
</protein>
<evidence type="ECO:0000259" key="1">
    <source>
        <dbReference type="Pfam" id="PF17919"/>
    </source>
</evidence>
<dbReference type="InterPro" id="IPR043502">
    <property type="entry name" value="DNA/RNA_pol_sf"/>
</dbReference>
<organism evidence="2 3">
    <name type="scientific">Mycetomoellerius zeteki</name>
    <dbReference type="NCBI Taxonomy" id="64791"/>
    <lineage>
        <taxon>Eukaryota</taxon>
        <taxon>Metazoa</taxon>
        <taxon>Ecdysozoa</taxon>
        <taxon>Arthropoda</taxon>
        <taxon>Hexapoda</taxon>
        <taxon>Insecta</taxon>
        <taxon>Pterygota</taxon>
        <taxon>Neoptera</taxon>
        <taxon>Endopterygota</taxon>
        <taxon>Hymenoptera</taxon>
        <taxon>Apocrita</taxon>
        <taxon>Aculeata</taxon>
        <taxon>Formicoidea</taxon>
        <taxon>Formicidae</taxon>
        <taxon>Myrmicinae</taxon>
        <taxon>Mycetomoellerius</taxon>
    </lineage>
</organism>
<accession>A0A151WF91</accession>
<dbReference type="GO" id="GO:0071897">
    <property type="term" value="P:DNA biosynthetic process"/>
    <property type="evidence" value="ECO:0007669"/>
    <property type="project" value="UniProtKB-ARBA"/>
</dbReference>
<evidence type="ECO:0000313" key="3">
    <source>
        <dbReference type="Proteomes" id="UP000075809"/>
    </source>
</evidence>